<feature type="compositionally biased region" description="Low complexity" evidence="1">
    <location>
        <begin position="36"/>
        <end position="59"/>
    </location>
</feature>
<evidence type="ECO:0000256" key="1">
    <source>
        <dbReference type="SAM" id="MobiDB-lite"/>
    </source>
</evidence>
<proteinExistence type="predicted"/>
<gene>
    <name evidence="3" type="ORF">LVJ94_39705</name>
</gene>
<feature type="signal peptide" evidence="2">
    <location>
        <begin position="1"/>
        <end position="19"/>
    </location>
</feature>
<feature type="chain" id="PRO_5045938648" description="Lipoprotein" evidence="2">
    <location>
        <begin position="20"/>
        <end position="222"/>
    </location>
</feature>
<dbReference type="PROSITE" id="PS51257">
    <property type="entry name" value="PROKAR_LIPOPROTEIN"/>
    <property type="match status" value="1"/>
</dbReference>
<keyword evidence="2" id="KW-0732">Signal</keyword>
<feature type="region of interest" description="Disordered" evidence="1">
    <location>
        <begin position="21"/>
        <end position="59"/>
    </location>
</feature>
<organism evidence="3 4">
    <name type="scientific">Pendulispora rubella</name>
    <dbReference type="NCBI Taxonomy" id="2741070"/>
    <lineage>
        <taxon>Bacteria</taxon>
        <taxon>Pseudomonadati</taxon>
        <taxon>Myxococcota</taxon>
        <taxon>Myxococcia</taxon>
        <taxon>Myxococcales</taxon>
        <taxon>Sorangiineae</taxon>
        <taxon>Pendulisporaceae</taxon>
        <taxon>Pendulispora</taxon>
    </lineage>
</organism>
<reference evidence="3" key="1">
    <citation type="submission" date="2021-12" db="EMBL/GenBank/DDBJ databases">
        <title>Discovery of the Pendulisporaceae a myxobacterial family with distinct sporulation behavior and unique specialized metabolism.</title>
        <authorList>
            <person name="Garcia R."/>
            <person name="Popoff A."/>
            <person name="Bader C.D."/>
            <person name="Loehr J."/>
            <person name="Walesch S."/>
            <person name="Walt C."/>
            <person name="Boldt J."/>
            <person name="Bunk B."/>
            <person name="Haeckl F.J.F.P.J."/>
            <person name="Gunesch A.P."/>
            <person name="Birkelbach J."/>
            <person name="Nuebel U."/>
            <person name="Pietschmann T."/>
            <person name="Bach T."/>
            <person name="Mueller R."/>
        </authorList>
    </citation>
    <scope>NUCLEOTIDE SEQUENCE</scope>
    <source>
        <strain evidence="3">MSr11367</strain>
    </source>
</reference>
<dbReference type="RefSeq" id="WP_394832648.1">
    <property type="nucleotide sequence ID" value="NZ_CP089929.1"/>
</dbReference>
<evidence type="ECO:0008006" key="5">
    <source>
        <dbReference type="Google" id="ProtNLM"/>
    </source>
</evidence>
<accession>A0ABZ2KWG1</accession>
<keyword evidence="4" id="KW-1185">Reference proteome</keyword>
<name>A0ABZ2KWG1_9BACT</name>
<dbReference type="Proteomes" id="UP001374803">
    <property type="component" value="Chromosome"/>
</dbReference>
<sequence length="222" mass="22849">MKRLILCAFAMATFSALTACSDSDDGGRSTGGPGSPGDTPSGATPDGGPPDSGSPSEAPADFVLSCSAELTGPNRVEYTVSGNILHFSAGGQQVDLTLVSAAGGKPVYGTWQLPSVLLGGDPKVIEKHQLRVVSTLRIEADRVTITGSCSSKYHAMSATTSSPATITDSTIDILESHHEVKQWTPRGGEKTSSAAFAPSKLQVQAQPSDTAMLRAALPFTAD</sequence>
<protein>
    <recommendedName>
        <fullName evidence="5">Lipoprotein</fullName>
    </recommendedName>
</protein>
<evidence type="ECO:0000256" key="2">
    <source>
        <dbReference type="SAM" id="SignalP"/>
    </source>
</evidence>
<evidence type="ECO:0000313" key="3">
    <source>
        <dbReference type="EMBL" id="WXB03021.1"/>
    </source>
</evidence>
<dbReference type="EMBL" id="CP089983">
    <property type="protein sequence ID" value="WXB03021.1"/>
    <property type="molecule type" value="Genomic_DNA"/>
</dbReference>
<evidence type="ECO:0000313" key="4">
    <source>
        <dbReference type="Proteomes" id="UP001374803"/>
    </source>
</evidence>